<evidence type="ECO:0000256" key="1">
    <source>
        <dbReference type="SAM" id="MobiDB-lite"/>
    </source>
</evidence>
<evidence type="ECO:0000313" key="3">
    <source>
        <dbReference type="Proteomes" id="UP000324222"/>
    </source>
</evidence>
<sequence length="87" mass="9693">MYRVIEDENDISGHKVLELIIPFWGPTHFFTPAKYSGTTHALGPERSPSIQRVSSFKSAKRSLNKAHMSPDSHSEIVPSLDLGITTE</sequence>
<feature type="region of interest" description="Disordered" evidence="1">
    <location>
        <begin position="61"/>
        <end position="87"/>
    </location>
</feature>
<protein>
    <submittedName>
        <fullName evidence="2">Uncharacterized protein</fullName>
    </submittedName>
</protein>
<keyword evidence="3" id="KW-1185">Reference proteome</keyword>
<name>A0A5B7ER00_PORTR</name>
<gene>
    <name evidence="2" type="ORF">E2C01_030654</name>
</gene>
<evidence type="ECO:0000313" key="2">
    <source>
        <dbReference type="EMBL" id="MPC37180.1"/>
    </source>
</evidence>
<proteinExistence type="predicted"/>
<accession>A0A5B7ER00</accession>
<dbReference type="AlphaFoldDB" id="A0A5B7ER00"/>
<comment type="caution">
    <text evidence="2">The sequence shown here is derived from an EMBL/GenBank/DDBJ whole genome shotgun (WGS) entry which is preliminary data.</text>
</comment>
<dbReference type="EMBL" id="VSRR010003708">
    <property type="protein sequence ID" value="MPC37180.1"/>
    <property type="molecule type" value="Genomic_DNA"/>
</dbReference>
<organism evidence="2 3">
    <name type="scientific">Portunus trituberculatus</name>
    <name type="common">Swimming crab</name>
    <name type="synonym">Neptunus trituberculatus</name>
    <dbReference type="NCBI Taxonomy" id="210409"/>
    <lineage>
        <taxon>Eukaryota</taxon>
        <taxon>Metazoa</taxon>
        <taxon>Ecdysozoa</taxon>
        <taxon>Arthropoda</taxon>
        <taxon>Crustacea</taxon>
        <taxon>Multicrustacea</taxon>
        <taxon>Malacostraca</taxon>
        <taxon>Eumalacostraca</taxon>
        <taxon>Eucarida</taxon>
        <taxon>Decapoda</taxon>
        <taxon>Pleocyemata</taxon>
        <taxon>Brachyura</taxon>
        <taxon>Eubrachyura</taxon>
        <taxon>Portunoidea</taxon>
        <taxon>Portunidae</taxon>
        <taxon>Portuninae</taxon>
        <taxon>Portunus</taxon>
    </lineage>
</organism>
<dbReference type="Proteomes" id="UP000324222">
    <property type="component" value="Unassembled WGS sequence"/>
</dbReference>
<reference evidence="2 3" key="1">
    <citation type="submission" date="2019-05" db="EMBL/GenBank/DDBJ databases">
        <title>Another draft genome of Portunus trituberculatus and its Hox gene families provides insights of decapod evolution.</title>
        <authorList>
            <person name="Jeong J.-H."/>
            <person name="Song I."/>
            <person name="Kim S."/>
            <person name="Choi T."/>
            <person name="Kim D."/>
            <person name="Ryu S."/>
            <person name="Kim W."/>
        </authorList>
    </citation>
    <scope>NUCLEOTIDE SEQUENCE [LARGE SCALE GENOMIC DNA]</scope>
    <source>
        <tissue evidence="2">Muscle</tissue>
    </source>
</reference>